<keyword evidence="8" id="KW-1185">Reference proteome</keyword>
<gene>
    <name evidence="6" type="ORF">BRADI_3g30580v3</name>
</gene>
<evidence type="ECO:0000256" key="2">
    <source>
        <dbReference type="ARBA" id="ARBA00022771"/>
    </source>
</evidence>
<reference evidence="6" key="2">
    <citation type="submission" date="2017-06" db="EMBL/GenBank/DDBJ databases">
        <title>WGS assembly of Brachypodium distachyon.</title>
        <authorList>
            <consortium name="The International Brachypodium Initiative"/>
            <person name="Lucas S."/>
            <person name="Harmon-Smith M."/>
            <person name="Lail K."/>
            <person name="Tice H."/>
            <person name="Grimwood J."/>
            <person name="Bruce D."/>
            <person name="Barry K."/>
            <person name="Shu S."/>
            <person name="Lindquist E."/>
            <person name="Wang M."/>
            <person name="Pitluck S."/>
            <person name="Vogel J.P."/>
            <person name="Garvin D.F."/>
            <person name="Mockler T.C."/>
            <person name="Schmutz J."/>
            <person name="Rokhsar D."/>
            <person name="Bevan M.W."/>
        </authorList>
    </citation>
    <scope>NUCLEOTIDE SEQUENCE</scope>
    <source>
        <strain evidence="6">Bd21</strain>
    </source>
</reference>
<evidence type="ECO:0000256" key="3">
    <source>
        <dbReference type="ARBA" id="ARBA00022833"/>
    </source>
</evidence>
<accession>A0A2K2D084</accession>
<dbReference type="PANTHER" id="PTHR33680">
    <property type="entry name" value="OS07G0190500 PROTEIN"/>
    <property type="match status" value="1"/>
</dbReference>
<keyword evidence="2 4" id="KW-0863">Zinc-finger</keyword>
<evidence type="ECO:0000256" key="4">
    <source>
        <dbReference type="PROSITE-ProRule" id="PRU01343"/>
    </source>
</evidence>
<evidence type="ECO:0000313" key="7">
    <source>
        <dbReference type="EnsemblPlants" id="PNT67687"/>
    </source>
</evidence>
<feature type="domain" description="GRF-type" evidence="5">
    <location>
        <begin position="9"/>
        <end position="54"/>
    </location>
</feature>
<sequence length="128" mass="14671">IPLLPLVRCPCCRVRSAVCLVSKPEQNPDRVFYKCPNHRNGKGGCNFFHWEDGEDSYVDYLSSIGVVIPCIDSAGEIEEQEHKVEQKAMKNVEKKVEKVEKKDEMQQILEKIEDLIGLCKMTLCVLWC</sequence>
<proteinExistence type="predicted"/>
<evidence type="ECO:0000256" key="1">
    <source>
        <dbReference type="ARBA" id="ARBA00022723"/>
    </source>
</evidence>
<protein>
    <recommendedName>
        <fullName evidence="5">GRF-type domain-containing protein</fullName>
    </recommendedName>
</protein>
<dbReference type="EnsemblPlants" id="PNT67687">
    <property type="protein sequence ID" value="PNT67687"/>
    <property type="gene ID" value="BRADI_3g30580v3"/>
</dbReference>
<dbReference type="Pfam" id="PF06839">
    <property type="entry name" value="Zn_ribbon_GRF"/>
    <property type="match status" value="1"/>
</dbReference>
<dbReference type="OrthoDB" id="2822301at2759"/>
<dbReference type="GO" id="GO:0008270">
    <property type="term" value="F:zinc ion binding"/>
    <property type="evidence" value="ECO:0007669"/>
    <property type="project" value="UniProtKB-KW"/>
</dbReference>
<keyword evidence="3" id="KW-0862">Zinc</keyword>
<dbReference type="AlphaFoldDB" id="A0A2K2D084"/>
<evidence type="ECO:0000313" key="8">
    <source>
        <dbReference type="Proteomes" id="UP000008810"/>
    </source>
</evidence>
<feature type="non-terminal residue" evidence="6">
    <location>
        <position position="1"/>
    </location>
</feature>
<reference evidence="6 7" key="1">
    <citation type="journal article" date="2010" name="Nature">
        <title>Genome sequencing and analysis of the model grass Brachypodium distachyon.</title>
        <authorList>
            <consortium name="International Brachypodium Initiative"/>
        </authorList>
    </citation>
    <scope>NUCLEOTIDE SEQUENCE [LARGE SCALE GENOMIC DNA]</scope>
    <source>
        <strain evidence="6 7">Bd21</strain>
    </source>
</reference>
<dbReference type="InterPro" id="IPR010666">
    <property type="entry name" value="Znf_GRF"/>
</dbReference>
<name>A0A2K2D084_BRADI</name>
<reference evidence="7" key="3">
    <citation type="submission" date="2018-08" db="UniProtKB">
        <authorList>
            <consortium name="EnsemblPlants"/>
        </authorList>
    </citation>
    <scope>IDENTIFICATION</scope>
    <source>
        <strain evidence="7">cv. Bd21</strain>
    </source>
</reference>
<dbReference type="Proteomes" id="UP000008810">
    <property type="component" value="Chromosome 3"/>
</dbReference>
<dbReference type="PANTHER" id="PTHR33680:SF7">
    <property type="entry name" value="OS02G0474200 PROTEIN"/>
    <property type="match status" value="1"/>
</dbReference>
<dbReference type="InParanoid" id="A0A2K2D084"/>
<evidence type="ECO:0000313" key="6">
    <source>
        <dbReference type="EMBL" id="PNT67687.1"/>
    </source>
</evidence>
<dbReference type="Gramene" id="PNT67687">
    <property type="protein sequence ID" value="PNT67687"/>
    <property type="gene ID" value="BRADI_3g30580v3"/>
</dbReference>
<dbReference type="EMBL" id="CM000882">
    <property type="protein sequence ID" value="PNT67687.1"/>
    <property type="molecule type" value="Genomic_DNA"/>
</dbReference>
<dbReference type="FunCoup" id="A0A2K2D084">
    <property type="interactions" value="755"/>
</dbReference>
<dbReference type="PROSITE" id="PS51999">
    <property type="entry name" value="ZF_GRF"/>
    <property type="match status" value="1"/>
</dbReference>
<organism evidence="6">
    <name type="scientific">Brachypodium distachyon</name>
    <name type="common">Purple false brome</name>
    <name type="synonym">Trachynia distachya</name>
    <dbReference type="NCBI Taxonomy" id="15368"/>
    <lineage>
        <taxon>Eukaryota</taxon>
        <taxon>Viridiplantae</taxon>
        <taxon>Streptophyta</taxon>
        <taxon>Embryophyta</taxon>
        <taxon>Tracheophyta</taxon>
        <taxon>Spermatophyta</taxon>
        <taxon>Magnoliopsida</taxon>
        <taxon>Liliopsida</taxon>
        <taxon>Poales</taxon>
        <taxon>Poaceae</taxon>
        <taxon>BOP clade</taxon>
        <taxon>Pooideae</taxon>
        <taxon>Stipodae</taxon>
        <taxon>Brachypodieae</taxon>
        <taxon>Brachypodium</taxon>
    </lineage>
</organism>
<evidence type="ECO:0000259" key="5">
    <source>
        <dbReference type="PROSITE" id="PS51999"/>
    </source>
</evidence>
<keyword evidence="1" id="KW-0479">Metal-binding</keyword>